<sequence>MLEAAQNSNKKDVIKSSMKHLKSNLKSQLKHLVDRDLEKTLRKFHLPKGMNNIATKALNAAVNVGYKSFKSKSDQLRKSALKTANGLLKAGFPRDIVEKSTQRLLKEGVKRAKDQVKQEAKSAAKKAIETSAKAEREKRIKESGPNLENLLVSQQERDKARDIKKKIESSYDEMVKKAGKKAVDKMLNKISKQVANKGGKVVGDQLSKLVTSQVLKTVGSTVGKALSGAVGGLVGGLQDIITAKSPQEKGIAAAKAVIGGIASALPPPLGLIANGIMMLIPNRVSTDNTYIVNQSNKDLKTTMTYNGGKGNEGFKNRNIKARGGKDHDEYRYAGMYGVQSVNVEMEREGRKATVTVPSDTSILVKDGQNGKIDVYTSKYGALRSADEKIGTFDFDQI</sequence>
<comment type="caution">
    <text evidence="2">The sequence shown here is derived from an EMBL/GenBank/DDBJ whole genome shotgun (WGS) entry which is preliminary data.</text>
</comment>
<keyword evidence="1" id="KW-0175">Coiled coil</keyword>
<keyword evidence="3" id="KW-1185">Reference proteome</keyword>
<dbReference type="AlphaFoldDB" id="A0AAW2YUD9"/>
<dbReference type="EMBL" id="JAOPGA020000729">
    <property type="protein sequence ID" value="KAL0481053.1"/>
    <property type="molecule type" value="Genomic_DNA"/>
</dbReference>
<accession>A0AAW2YUD9</accession>
<evidence type="ECO:0000256" key="1">
    <source>
        <dbReference type="SAM" id="Coils"/>
    </source>
</evidence>
<feature type="coiled-coil region" evidence="1">
    <location>
        <begin position="106"/>
        <end position="137"/>
    </location>
</feature>
<reference evidence="2 3" key="1">
    <citation type="submission" date="2024-03" db="EMBL/GenBank/DDBJ databases">
        <title>The Acrasis kona genome and developmental transcriptomes reveal deep origins of eukaryotic multicellular pathways.</title>
        <authorList>
            <person name="Sheikh S."/>
            <person name="Fu C.-J."/>
            <person name="Brown M.W."/>
            <person name="Baldauf S.L."/>
        </authorList>
    </citation>
    <scope>NUCLEOTIDE SEQUENCE [LARGE SCALE GENOMIC DNA]</scope>
    <source>
        <strain evidence="2 3">ATCC MYA-3509</strain>
    </source>
</reference>
<evidence type="ECO:0000313" key="3">
    <source>
        <dbReference type="Proteomes" id="UP001431209"/>
    </source>
</evidence>
<organism evidence="2 3">
    <name type="scientific">Acrasis kona</name>
    <dbReference type="NCBI Taxonomy" id="1008807"/>
    <lineage>
        <taxon>Eukaryota</taxon>
        <taxon>Discoba</taxon>
        <taxon>Heterolobosea</taxon>
        <taxon>Tetramitia</taxon>
        <taxon>Eutetramitia</taxon>
        <taxon>Acrasidae</taxon>
        <taxon>Acrasis</taxon>
    </lineage>
</organism>
<dbReference type="Proteomes" id="UP001431209">
    <property type="component" value="Unassembled WGS sequence"/>
</dbReference>
<name>A0AAW2YUD9_9EUKA</name>
<proteinExistence type="predicted"/>
<evidence type="ECO:0000313" key="2">
    <source>
        <dbReference type="EMBL" id="KAL0481053.1"/>
    </source>
</evidence>
<gene>
    <name evidence="2" type="ORF">AKO1_001023</name>
</gene>
<protein>
    <submittedName>
        <fullName evidence="2">Uncharacterized protein</fullName>
    </submittedName>
</protein>